<evidence type="ECO:0000259" key="1">
    <source>
        <dbReference type="PROSITE" id="PS50213"/>
    </source>
</evidence>
<sequence>LLGVNFTVDPEARIHAVGSSAIIETANISASNGIIHVIDAVLLPIE</sequence>
<feature type="domain" description="FAS1" evidence="1">
    <location>
        <begin position="1"/>
        <end position="42"/>
    </location>
</feature>
<protein>
    <submittedName>
        <fullName evidence="2">Fasciclin domain-containing protein</fullName>
    </submittedName>
</protein>
<dbReference type="SUPFAM" id="SSF82153">
    <property type="entry name" value="FAS1 domain"/>
    <property type="match status" value="1"/>
</dbReference>
<dbReference type="Proteomes" id="UP000703674">
    <property type="component" value="Unassembled WGS sequence"/>
</dbReference>
<proteinExistence type="predicted"/>
<dbReference type="InterPro" id="IPR036378">
    <property type="entry name" value="FAS1_dom_sf"/>
</dbReference>
<dbReference type="Pfam" id="PF02469">
    <property type="entry name" value="Fasciclin"/>
    <property type="match status" value="1"/>
</dbReference>
<evidence type="ECO:0000313" key="2">
    <source>
        <dbReference type="EMBL" id="NJW54807.1"/>
    </source>
</evidence>
<organism evidence="2 3">
    <name type="scientific">Salinimicrobium oceani</name>
    <dbReference type="NCBI Taxonomy" id="2722702"/>
    <lineage>
        <taxon>Bacteria</taxon>
        <taxon>Pseudomonadati</taxon>
        <taxon>Bacteroidota</taxon>
        <taxon>Flavobacteriia</taxon>
        <taxon>Flavobacteriales</taxon>
        <taxon>Flavobacteriaceae</taxon>
        <taxon>Salinimicrobium</taxon>
    </lineage>
</organism>
<dbReference type="InterPro" id="IPR000782">
    <property type="entry name" value="FAS1_domain"/>
</dbReference>
<comment type="caution">
    <text evidence="2">The sequence shown here is derived from an EMBL/GenBank/DDBJ whole genome shotgun (WGS) entry which is preliminary data.</text>
</comment>
<gene>
    <name evidence="2" type="ORF">HC175_18000</name>
</gene>
<evidence type="ECO:0000313" key="3">
    <source>
        <dbReference type="Proteomes" id="UP000703674"/>
    </source>
</evidence>
<reference evidence="2 3" key="1">
    <citation type="submission" date="2020-03" db="EMBL/GenBank/DDBJ databases">
        <title>Salinimicrobium sp. nov, isolated from SCS.</title>
        <authorList>
            <person name="Cao W.R."/>
        </authorList>
    </citation>
    <scope>NUCLEOTIDE SEQUENCE [LARGE SCALE GENOMIC DNA]</scope>
    <source>
        <strain evidence="3">J15B91</strain>
    </source>
</reference>
<keyword evidence="3" id="KW-1185">Reference proteome</keyword>
<feature type="non-terminal residue" evidence="2">
    <location>
        <position position="1"/>
    </location>
</feature>
<dbReference type="Gene3D" id="2.30.180.10">
    <property type="entry name" value="FAS1 domain"/>
    <property type="match status" value="1"/>
</dbReference>
<dbReference type="PROSITE" id="PS50213">
    <property type="entry name" value="FAS1"/>
    <property type="match status" value="1"/>
</dbReference>
<dbReference type="EMBL" id="JAAVJR010000517">
    <property type="protein sequence ID" value="NJW54807.1"/>
    <property type="molecule type" value="Genomic_DNA"/>
</dbReference>
<accession>A0ABX1D2W7</accession>
<name>A0ABX1D2W7_9FLAO</name>